<evidence type="ECO:0000313" key="2">
    <source>
        <dbReference type="EMBL" id="VDH94560.1"/>
    </source>
</evidence>
<feature type="compositionally biased region" description="Basic residues" evidence="1">
    <location>
        <begin position="242"/>
        <end position="254"/>
    </location>
</feature>
<sequence>MKSLTTCSKFQEYPQDNGNTFLTDFESFSTPHGLSELNLTDKRMIAAFNLHLKGPALTWYNSLSNESKSDWKSVRILFKEKYVNFCGHGANALMHNEIFQNLSLSSGQSVEHFYCLIYEEGLFKNKFRDNRRTAADQNTEVRDLQQQIQELIEIVKTQKEMKSDKSSPKAPTAASSEISEMKDQIQTLTEVVESPVEDAPFFPFVEDVCVADVKAVHLTDADTLIGDPYDVDTDESDDNIRKKSKRKMSKQRRTMYKSDTGIADKTLTTSVFENFIHVYRKNKTTATSGYHIDKKYRLSRK</sequence>
<protein>
    <recommendedName>
        <fullName evidence="4">Retrotransposon gag domain-containing protein</fullName>
    </recommendedName>
</protein>
<comment type="caution">
    <text evidence="2">The sequence shown here is derived from an EMBL/GenBank/DDBJ whole genome shotgun (WGS) entry which is preliminary data.</text>
</comment>
<dbReference type="OrthoDB" id="6123064at2759"/>
<organism evidence="2 3">
    <name type="scientific">Mytilus galloprovincialis</name>
    <name type="common">Mediterranean mussel</name>
    <dbReference type="NCBI Taxonomy" id="29158"/>
    <lineage>
        <taxon>Eukaryota</taxon>
        <taxon>Metazoa</taxon>
        <taxon>Spiralia</taxon>
        <taxon>Lophotrochozoa</taxon>
        <taxon>Mollusca</taxon>
        <taxon>Bivalvia</taxon>
        <taxon>Autobranchia</taxon>
        <taxon>Pteriomorphia</taxon>
        <taxon>Mytilida</taxon>
        <taxon>Mytiloidea</taxon>
        <taxon>Mytilidae</taxon>
        <taxon>Mytilinae</taxon>
        <taxon>Mytilus</taxon>
    </lineage>
</organism>
<dbReference type="AlphaFoldDB" id="A0A8B6BRM5"/>
<name>A0A8B6BRM5_MYTGA</name>
<accession>A0A8B6BRM5</accession>
<feature type="region of interest" description="Disordered" evidence="1">
    <location>
        <begin position="159"/>
        <end position="179"/>
    </location>
</feature>
<dbReference type="EMBL" id="UYJE01000604">
    <property type="protein sequence ID" value="VDH94560.1"/>
    <property type="molecule type" value="Genomic_DNA"/>
</dbReference>
<keyword evidence="3" id="KW-1185">Reference proteome</keyword>
<gene>
    <name evidence="2" type="ORF">MGAL_10B055305</name>
</gene>
<feature type="region of interest" description="Disordered" evidence="1">
    <location>
        <begin position="231"/>
        <end position="254"/>
    </location>
</feature>
<evidence type="ECO:0000313" key="3">
    <source>
        <dbReference type="Proteomes" id="UP000596742"/>
    </source>
</evidence>
<reference evidence="2" key="1">
    <citation type="submission" date="2018-11" db="EMBL/GenBank/DDBJ databases">
        <authorList>
            <person name="Alioto T."/>
            <person name="Alioto T."/>
        </authorList>
    </citation>
    <scope>NUCLEOTIDE SEQUENCE</scope>
</reference>
<proteinExistence type="predicted"/>
<evidence type="ECO:0000256" key="1">
    <source>
        <dbReference type="SAM" id="MobiDB-lite"/>
    </source>
</evidence>
<dbReference type="Proteomes" id="UP000596742">
    <property type="component" value="Unassembled WGS sequence"/>
</dbReference>
<evidence type="ECO:0008006" key="4">
    <source>
        <dbReference type="Google" id="ProtNLM"/>
    </source>
</evidence>